<feature type="compositionally biased region" description="Acidic residues" evidence="1">
    <location>
        <begin position="2470"/>
        <end position="2486"/>
    </location>
</feature>
<gene>
    <name evidence="3" type="ORF">SEMRO_488_G153000.1</name>
</gene>
<feature type="compositionally biased region" description="Polar residues" evidence="1">
    <location>
        <begin position="1015"/>
        <end position="1026"/>
    </location>
</feature>
<dbReference type="PANTHER" id="PTHR33418">
    <property type="entry name" value="HELICASE-ASSOCIATED"/>
    <property type="match status" value="1"/>
</dbReference>
<dbReference type="SUPFAM" id="SSF47095">
    <property type="entry name" value="HMG-box"/>
    <property type="match status" value="1"/>
</dbReference>
<feature type="region of interest" description="Disordered" evidence="1">
    <location>
        <begin position="2303"/>
        <end position="2365"/>
    </location>
</feature>
<feature type="compositionally biased region" description="Polar residues" evidence="1">
    <location>
        <begin position="1141"/>
        <end position="1150"/>
    </location>
</feature>
<dbReference type="InterPro" id="IPR036910">
    <property type="entry name" value="HMG_box_dom_sf"/>
</dbReference>
<accession>A0A9N8E2U7</accession>
<comment type="caution">
    <text evidence="3">The sequence shown here is derived from an EMBL/GenBank/DDBJ whole genome shotgun (WGS) entry which is preliminary data.</text>
</comment>
<evidence type="ECO:0000313" key="3">
    <source>
        <dbReference type="EMBL" id="CAB9511501.1"/>
    </source>
</evidence>
<keyword evidence="4" id="KW-1185">Reference proteome</keyword>
<feature type="region of interest" description="Disordered" evidence="1">
    <location>
        <begin position="2136"/>
        <end position="2186"/>
    </location>
</feature>
<organism evidence="3 4">
    <name type="scientific">Seminavis robusta</name>
    <dbReference type="NCBI Taxonomy" id="568900"/>
    <lineage>
        <taxon>Eukaryota</taxon>
        <taxon>Sar</taxon>
        <taxon>Stramenopiles</taxon>
        <taxon>Ochrophyta</taxon>
        <taxon>Bacillariophyta</taxon>
        <taxon>Bacillariophyceae</taxon>
        <taxon>Bacillariophycidae</taxon>
        <taxon>Naviculales</taxon>
        <taxon>Naviculaceae</taxon>
        <taxon>Seminavis</taxon>
    </lineage>
</organism>
<evidence type="ECO:0000256" key="1">
    <source>
        <dbReference type="SAM" id="MobiDB-lite"/>
    </source>
</evidence>
<dbReference type="Pfam" id="PF03457">
    <property type="entry name" value="HA"/>
    <property type="match status" value="1"/>
</dbReference>
<feature type="region of interest" description="Disordered" evidence="1">
    <location>
        <begin position="2019"/>
        <end position="2103"/>
    </location>
</feature>
<feature type="compositionally biased region" description="Basic and acidic residues" evidence="1">
    <location>
        <begin position="605"/>
        <end position="614"/>
    </location>
</feature>
<dbReference type="Gene3D" id="6.10.140.530">
    <property type="match status" value="1"/>
</dbReference>
<feature type="compositionally biased region" description="Basic and acidic residues" evidence="1">
    <location>
        <begin position="672"/>
        <end position="682"/>
    </location>
</feature>
<feature type="region of interest" description="Disordered" evidence="1">
    <location>
        <begin position="704"/>
        <end position="1161"/>
    </location>
</feature>
<feature type="compositionally biased region" description="Polar residues" evidence="1">
    <location>
        <begin position="530"/>
        <end position="562"/>
    </location>
</feature>
<feature type="domain" description="Helicase-associated" evidence="2">
    <location>
        <begin position="1525"/>
        <end position="1590"/>
    </location>
</feature>
<feature type="compositionally biased region" description="Polar residues" evidence="1">
    <location>
        <begin position="1262"/>
        <end position="1271"/>
    </location>
</feature>
<dbReference type="EMBL" id="CAICTM010000487">
    <property type="protein sequence ID" value="CAB9511501.1"/>
    <property type="molecule type" value="Genomic_DNA"/>
</dbReference>
<feature type="compositionally biased region" description="Polar residues" evidence="1">
    <location>
        <begin position="813"/>
        <end position="827"/>
    </location>
</feature>
<feature type="compositionally biased region" description="Basic and acidic residues" evidence="1">
    <location>
        <begin position="2402"/>
        <end position="2418"/>
    </location>
</feature>
<feature type="region of interest" description="Disordered" evidence="1">
    <location>
        <begin position="1"/>
        <end position="33"/>
    </location>
</feature>
<feature type="compositionally biased region" description="Basic and acidic residues" evidence="1">
    <location>
        <begin position="277"/>
        <end position="286"/>
    </location>
</feature>
<feature type="region of interest" description="Disordered" evidence="1">
    <location>
        <begin position="1390"/>
        <end position="1414"/>
    </location>
</feature>
<feature type="compositionally biased region" description="Basic and acidic residues" evidence="1">
    <location>
        <begin position="566"/>
        <end position="577"/>
    </location>
</feature>
<feature type="compositionally biased region" description="Polar residues" evidence="1">
    <location>
        <begin position="2137"/>
        <end position="2162"/>
    </location>
</feature>
<dbReference type="InterPro" id="IPR005114">
    <property type="entry name" value="Helicase_assoc"/>
</dbReference>
<feature type="compositionally biased region" description="Basic and acidic residues" evidence="1">
    <location>
        <begin position="865"/>
        <end position="890"/>
    </location>
</feature>
<proteinExistence type="predicted"/>
<feature type="compositionally biased region" description="Acidic residues" evidence="1">
    <location>
        <begin position="237"/>
        <end position="249"/>
    </location>
</feature>
<sequence>MPSNNKRRSSTTAKGKSKGKGKAPPSREPLPLGTLVARRYINQSKNQKWDDSGQIVEVVAIANGPRSYKAKFADGVEPLSDNEAQVASEAYRIRTQTNKLDITRHPRPAPGTKISKRYAIDEDGSSEWYEGKVIAQTRRSTKVRFDDDGVEEDLTDDELRVCAFAYKYFHPEPGVAETKVEAKKTAKQGGKKVKKEEDEEEIPPKRAKKAKMEDDDPKPAAGKKKRLSAKQKLQQSAEDEDSGTEADVEEDKKPAARTKRTGRKSATQKSEPEEPAGSEKNEDEKTAASSRQNRRKSAPKKSEQPADSEQNEEKKTAAKPNRRKASKKPAADEEPMVGIKDADQIINNSRKTRGAAAKTEEEEQPDSRGIKRKHESRLVAPAKKKQPPKPQENVAVSKRRQTRTSLQNELDKEGISPATAKTAKASNKKGDKEKDEAPKPQEDLTAVAPKRRQTRTSLQSEPNKSPATAKTAKAANKKGGKEKEEPATAKASEEPAASPDKKPLARGSRLRSSSPVPKKNQVDAEKSNGKARTTRSGGESASKRASTGTPDANSKSRSSSRTKAVASKDEKESHDSNTAECPESPTVVELREAEQEHGNANQAEQEAKAAYEQAEKALKEAQERLRAAAKLHADSKKRVQRTKRKLEEASRSYQRRKRARLMENRSVALTETETKSTKKWGDDTACQAETEVLKEYGNEVEFDHTARTSTAKVTEGDNACESGPLGAKENNGSETDATGALKTKVQREAVKSATPTEVDAAKTDSQVEAAGLLDSKDAETKETTCPPSEIDARSESQVESTTPGDPNVVEQGKPSSPSETKPTTGSQVEPVCPSIPAPKVIQGTDIIDGASPSQQTNTTTAEMDVASRSENRAKEGLEVEGSKGSQDEKNNTPQPQPQPRVENGNQNDEISHAMVPSQSSNNSSEDSPKEHIMWIAAGKAGVDPSDTQQKEDVESERPQVTRTSEKERETEVGKQMAGLTSPSQSRAHEASLILSKDTDETGSEAVPSKEAKSPSPGSSKAETNTNECKPSCTPPVPPPEKTVTGAASPSVEAADSVEAALGTPGSESKAQASVVEHDNSFASPTNDQASSSIVSTLPALGMTSPPAAVVQTPAPSTAPKAEKITDAAASSKEIGMDPLKTVTTQASPETAGSPPVAGMDSLTAEGARAPAAGMEAITAAGIYNEGATPPVADMETTSPVTGVDEKATTAVPASTRKENSTTTEHTPEGAEGETVIKTSHVDAIDAAPRPQDKSSGPLPTPKGTQGETATETPYVDAIDSEPGPEDKTSAALPTLEGTEGETMSEIPPVDAVDSAPIPQDKTSTALPTFEGTEGEAMSDIPPAGTEGETTTDSPLVYGNDAPSGPEGKAEGCVESEADAVPITNLAAESSMSMARNASQSSQPHTSPNTSLGGFKEGERSEIVAAGEAAIHTGGQWGANESAASERTTGLSSIRAQLPEDADAQWCQRYEAVAAHYEKTGHCRSSTLDWWLSDQRISFHNDDLDPWKVEALDRVEINWVPIATADKFEKGFTKLLSFHEEHGHIKVSATAYKGLFTWLTAQLEHYKKARITGKFSTRMTQTMVEELEMLGIVDLLGTEFDKKPYDKVPEAGLQVANAPLEAEFKRLFPQLQAHYRDFGHLDYLLNDSKSPLGRFVKKQQSYFQKFKEQGRFGAYLTTGRIDLLESAGVPLDPAKEGTKAEQWMATFRQVEAFHHKYGHLCFSQETERWESVVRWTTWEKHVWAEFSKHQLGLPNDLSQERIDLLDGIKFFVSTSESHQWKRQFDEIRSFYDEYGHLHYVDSLGEKSTKDIDRWQEWDQEQRMEYSKFKRREPSSLTVGRVVLLSHINFLDWRKDCEWNKSRHKWNQSCDEIKAFFEKHGHLIFGEEEGHTEQDIKRWKVWTAKLRDDFANLKGGRKSEYLTHELAGSLEKIGLFLPEEEQETNLYMAWLKRFRETRPIDGIMTPEEFEEASGDRRTALWLQEQREKCRRFLLQNPKAPTLNDRLQRIVALGFDLGQEQRTHGETSVPASLIQDSARATSPMPEKEVGDATAGDGGSTPKKKPASKDGHQQDPFTEAFTEALANPPVNGTPGRPRVKGPCSGLTPRKWCPTPPIGATVEENGNAASNTEPAIAASRRSLGTLSEESTQTGESNSMATSAQSSLPTPPKKARAANKTRQSPAGAQKWSLIEKEGDASQSESYCAGCFCPFLHPEVARLKHTYTKQGKDVINRYCCKASCISLGKVRDNVNQDHIDELCQMTWPQQTEQMQERLRKLVQQLESDRTELVTELSKVHLMNGKAKSYTGTTATVIPRSPKQPQPASHAKSPPKPQPKSKVTTTPPTTPPARDDGPTFRESIPHAAKPNPQGFSLYVKSMGAEVKYYYKTVPNITAREVARMMREKYDKLPPDERQQWESRGAEEADETQTAAAVTAMFGESSSPSTGGIRPYQRETTPEKTPATSSESPQHDFPPSDEEEEEESECNDNDDVYSFGDTDNEEDSSVTSSFFDPNVERIDPENSNCIIM</sequence>
<feature type="compositionally biased region" description="Basic residues" evidence="1">
    <location>
        <begin position="1"/>
        <end position="21"/>
    </location>
</feature>
<feature type="compositionally biased region" description="Low complexity" evidence="1">
    <location>
        <begin position="462"/>
        <end position="474"/>
    </location>
</feature>
<feature type="compositionally biased region" description="Basic and acidic residues" evidence="1">
    <location>
        <begin position="479"/>
        <end position="503"/>
    </location>
</feature>
<evidence type="ECO:0000259" key="2">
    <source>
        <dbReference type="Pfam" id="PF03457"/>
    </source>
</evidence>
<feature type="region of interest" description="Disordered" evidence="1">
    <location>
        <begin position="630"/>
        <end position="682"/>
    </location>
</feature>
<dbReference type="Proteomes" id="UP001153069">
    <property type="component" value="Unassembled WGS sequence"/>
</dbReference>
<feature type="compositionally biased region" description="Polar residues" evidence="1">
    <location>
        <begin position="1390"/>
        <end position="1411"/>
    </location>
</feature>
<feature type="region of interest" description="Disordered" evidence="1">
    <location>
        <begin position="1187"/>
        <end position="1372"/>
    </location>
</feature>
<feature type="compositionally biased region" description="Basic and acidic residues" evidence="1">
    <location>
        <begin position="428"/>
        <end position="442"/>
    </location>
</feature>
<dbReference type="PANTHER" id="PTHR33418:SF1">
    <property type="entry name" value="HELICASE-ASSOCIATED DOMAIN-CONTAINING PROTEIN"/>
    <property type="match status" value="1"/>
</dbReference>
<feature type="region of interest" description="Disordered" evidence="1">
    <location>
        <begin position="2402"/>
        <end position="2523"/>
    </location>
</feature>
<name>A0A9N8E2U7_9STRA</name>
<feature type="compositionally biased region" description="Polar residues" evidence="1">
    <location>
        <begin position="1080"/>
        <end position="1095"/>
    </location>
</feature>
<evidence type="ECO:0000313" key="4">
    <source>
        <dbReference type="Proteomes" id="UP001153069"/>
    </source>
</evidence>
<protein>
    <recommendedName>
        <fullName evidence="2">Helicase-associated domain-containing protein</fullName>
    </recommendedName>
</protein>
<feature type="region of interest" description="Disordered" evidence="1">
    <location>
        <begin position="178"/>
        <end position="614"/>
    </location>
</feature>
<reference evidence="3" key="1">
    <citation type="submission" date="2020-06" db="EMBL/GenBank/DDBJ databases">
        <authorList>
            <consortium name="Plant Systems Biology data submission"/>
        </authorList>
    </citation>
    <scope>NUCLEOTIDE SEQUENCE</scope>
    <source>
        <strain evidence="3">D6</strain>
    </source>
</reference>
<feature type="compositionally biased region" description="Basic and acidic residues" evidence="1">
    <location>
        <begin position="948"/>
        <end position="972"/>
    </location>
</feature>
<feature type="compositionally biased region" description="Polar residues" evidence="1">
    <location>
        <begin position="851"/>
        <end position="861"/>
    </location>
</feature>